<reference evidence="5" key="1">
    <citation type="journal article" date="2015" name="Nat. Plants">
        <title>Genome expansion of Arabis alpina linked with retrotransposition and reduced symmetric DNA methylation.</title>
        <authorList>
            <person name="Willing E.M."/>
            <person name="Rawat V."/>
            <person name="Mandakova T."/>
            <person name="Maumus F."/>
            <person name="James G.V."/>
            <person name="Nordstroem K.J."/>
            <person name="Becker C."/>
            <person name="Warthmann N."/>
            <person name="Chica C."/>
            <person name="Szarzynska B."/>
            <person name="Zytnicki M."/>
            <person name="Albani M.C."/>
            <person name="Kiefer C."/>
            <person name="Bergonzi S."/>
            <person name="Castaings L."/>
            <person name="Mateos J.L."/>
            <person name="Berns M.C."/>
            <person name="Bujdoso N."/>
            <person name="Piofczyk T."/>
            <person name="de Lorenzo L."/>
            <person name="Barrero-Sicilia C."/>
            <person name="Mateos I."/>
            <person name="Piednoel M."/>
            <person name="Hagmann J."/>
            <person name="Chen-Min-Tao R."/>
            <person name="Iglesias-Fernandez R."/>
            <person name="Schuster S.C."/>
            <person name="Alonso-Blanco C."/>
            <person name="Roudier F."/>
            <person name="Carbonero P."/>
            <person name="Paz-Ares J."/>
            <person name="Davis S.J."/>
            <person name="Pecinka A."/>
            <person name="Quesneville H."/>
            <person name="Colot V."/>
            <person name="Lysak M.A."/>
            <person name="Weigel D."/>
            <person name="Coupland G."/>
            <person name="Schneeberger K."/>
        </authorList>
    </citation>
    <scope>NUCLEOTIDE SEQUENCE [LARGE SCALE GENOMIC DNA]</scope>
    <source>
        <strain evidence="5">cv. Pajares</strain>
    </source>
</reference>
<dbReference type="AlphaFoldDB" id="A0A087GP35"/>
<evidence type="ECO:0000313" key="4">
    <source>
        <dbReference type="EMBL" id="KFK31637.1"/>
    </source>
</evidence>
<feature type="repeat" description="PPR" evidence="3">
    <location>
        <begin position="71"/>
        <end position="105"/>
    </location>
</feature>
<keyword evidence="2" id="KW-0677">Repeat</keyword>
<dbReference type="Proteomes" id="UP000029120">
    <property type="component" value="Chromosome 6"/>
</dbReference>
<dbReference type="Pfam" id="PF13041">
    <property type="entry name" value="PPR_2"/>
    <property type="match status" value="2"/>
</dbReference>
<dbReference type="Gene3D" id="1.25.40.10">
    <property type="entry name" value="Tetratricopeptide repeat domain"/>
    <property type="match status" value="4"/>
</dbReference>
<dbReference type="Pfam" id="PF12854">
    <property type="entry name" value="PPR_1"/>
    <property type="match status" value="1"/>
</dbReference>
<feature type="repeat" description="PPR" evidence="3">
    <location>
        <begin position="176"/>
        <end position="210"/>
    </location>
</feature>
<dbReference type="SUPFAM" id="SSF81901">
    <property type="entry name" value="HCP-like"/>
    <property type="match status" value="1"/>
</dbReference>
<name>A0A087GP35_ARAAL</name>
<evidence type="ECO:0000313" key="5">
    <source>
        <dbReference type="Proteomes" id="UP000029120"/>
    </source>
</evidence>
<dbReference type="InterPro" id="IPR050872">
    <property type="entry name" value="PPR_P_subfamily"/>
</dbReference>
<organism evidence="4 5">
    <name type="scientific">Arabis alpina</name>
    <name type="common">Alpine rock-cress</name>
    <dbReference type="NCBI Taxonomy" id="50452"/>
    <lineage>
        <taxon>Eukaryota</taxon>
        <taxon>Viridiplantae</taxon>
        <taxon>Streptophyta</taxon>
        <taxon>Embryophyta</taxon>
        <taxon>Tracheophyta</taxon>
        <taxon>Spermatophyta</taxon>
        <taxon>Magnoliopsida</taxon>
        <taxon>eudicotyledons</taxon>
        <taxon>Gunneridae</taxon>
        <taxon>Pentapetalae</taxon>
        <taxon>rosids</taxon>
        <taxon>malvids</taxon>
        <taxon>Brassicales</taxon>
        <taxon>Brassicaceae</taxon>
        <taxon>Arabideae</taxon>
        <taxon>Arabis</taxon>
    </lineage>
</organism>
<dbReference type="InterPro" id="IPR011990">
    <property type="entry name" value="TPR-like_helical_dom_sf"/>
</dbReference>
<dbReference type="NCBIfam" id="TIGR00756">
    <property type="entry name" value="PPR"/>
    <property type="match status" value="6"/>
</dbReference>
<sequence length="480" mass="55181">MELRFFISFSDRTVHPRRNSKEQRPLGTIRRIGAKQTPSDYTEYRHRSVKGRVEEMFEVLKRMRENLCKPDVFAYTAMIRMLVSEGSVDAGLRVWDEMKCDRIEPDVVAYGILVMGLCKEGRVERGYELFKEMKRKKLLIDRDIYRVLIEAFVAVENVRSACDLWKDLVDSGYIADLRIYNAVIKGLCNEKQVDKAYELFQVAVKEELEPDFETLNPIMVAYVVKRRLDDFCSLLDQIVKYGYHVEDYLSQFFRFLCAEEERITVALDVFDVLKTKGQGSVSVYNILMEVLYKIGEIQKSLSLLSEMKDHGFEPDSSSYSIAICCFVEKGEIQEACSCHNKVIEMSCIPSVPAYLSLAKGLCQTGEIDAAMMLVRECLRNVESGPMEFKYALRVIHVCKECNVMKVIEVLDEMKLEGSSPNEVIYSAIIFGMSKHGSIEAAKEVFSELKDRKDLTEADIVVYDEMLIKHMNKKTSDLVFL</sequence>
<dbReference type="InterPro" id="IPR002885">
    <property type="entry name" value="PPR_rpt"/>
</dbReference>
<dbReference type="OMA" id="VFRACIS"/>
<evidence type="ECO:0000256" key="1">
    <source>
        <dbReference type="ARBA" id="ARBA00007626"/>
    </source>
</evidence>
<protein>
    <recommendedName>
        <fullName evidence="6">Pentacotripeptide-repeat region of PRORP domain-containing protein</fullName>
    </recommendedName>
</protein>
<proteinExistence type="inferred from homology"/>
<comment type="similarity">
    <text evidence="1">Belongs to the PPR family. P subfamily.</text>
</comment>
<evidence type="ECO:0008006" key="6">
    <source>
        <dbReference type="Google" id="ProtNLM"/>
    </source>
</evidence>
<feature type="repeat" description="PPR" evidence="3">
    <location>
        <begin position="315"/>
        <end position="349"/>
    </location>
</feature>
<gene>
    <name evidence="4" type="ordered locus">AALP_Aa6g139000</name>
</gene>
<evidence type="ECO:0000256" key="3">
    <source>
        <dbReference type="PROSITE-ProRule" id="PRU00708"/>
    </source>
</evidence>
<feature type="repeat" description="PPR" evidence="3">
    <location>
        <begin position="280"/>
        <end position="314"/>
    </location>
</feature>
<dbReference type="Gramene" id="KFK31637">
    <property type="protein sequence ID" value="KFK31637"/>
    <property type="gene ID" value="AALP_AA6G139000"/>
</dbReference>
<accession>A0A087GP35</accession>
<dbReference type="PROSITE" id="PS51375">
    <property type="entry name" value="PPR"/>
    <property type="match status" value="6"/>
</dbReference>
<dbReference type="EMBL" id="CM002874">
    <property type="protein sequence ID" value="KFK31637.1"/>
    <property type="molecule type" value="Genomic_DNA"/>
</dbReference>
<evidence type="ECO:0000256" key="2">
    <source>
        <dbReference type="ARBA" id="ARBA00022737"/>
    </source>
</evidence>
<dbReference type="eggNOG" id="KOG4197">
    <property type="taxonomic scope" value="Eukaryota"/>
</dbReference>
<feature type="repeat" description="PPR" evidence="3">
    <location>
        <begin position="106"/>
        <end position="140"/>
    </location>
</feature>
<dbReference type="Pfam" id="PF01535">
    <property type="entry name" value="PPR"/>
    <property type="match status" value="3"/>
</dbReference>
<feature type="repeat" description="PPR" evidence="3">
    <location>
        <begin position="421"/>
        <end position="451"/>
    </location>
</feature>
<dbReference type="PANTHER" id="PTHR46128">
    <property type="entry name" value="MITOCHONDRIAL GROUP I INTRON SPLICING FACTOR CCM1"/>
    <property type="match status" value="1"/>
</dbReference>
<dbReference type="PANTHER" id="PTHR46128:SF148">
    <property type="entry name" value="PENTACOTRIPEPTIDE-REPEAT REGION OF PRORP DOMAIN-CONTAINING PROTEIN"/>
    <property type="match status" value="1"/>
</dbReference>
<dbReference type="OrthoDB" id="185373at2759"/>
<keyword evidence="5" id="KW-1185">Reference proteome</keyword>